<dbReference type="Proteomes" id="UP000049495">
    <property type="component" value="Unassembled WGS sequence"/>
</dbReference>
<protein>
    <submittedName>
        <fullName evidence="2">Uncharacterized protein</fullName>
    </submittedName>
</protein>
<gene>
    <name evidence="2" type="ORF">VCR5J5_1440039</name>
</gene>
<organism evidence="2 3">
    <name type="scientific">Vibrio crassostreae</name>
    <dbReference type="NCBI Taxonomy" id="246167"/>
    <lineage>
        <taxon>Bacteria</taxon>
        <taxon>Pseudomonadati</taxon>
        <taxon>Pseudomonadota</taxon>
        <taxon>Gammaproteobacteria</taxon>
        <taxon>Vibrionales</taxon>
        <taxon>Vibrionaceae</taxon>
        <taxon>Vibrio</taxon>
    </lineage>
</organism>
<keyword evidence="1" id="KW-1133">Transmembrane helix</keyword>
<dbReference type="RefSeq" id="WP_055318820.1">
    <property type="nucleotide sequence ID" value="NZ_CAWQCV010000131.1"/>
</dbReference>
<dbReference type="AlphaFoldDB" id="A0A822MWJ6"/>
<comment type="caution">
    <text evidence="2">The sequence shown here is derived from an EMBL/GenBank/DDBJ whole genome shotgun (WGS) entry which is preliminary data.</text>
</comment>
<sequence>MTSSSIWITFSAVFIAAFATYLRGAYKQKKREANNKLRRESISILIDDLPDGINEHVISGVIKRPQERFLASGVFTYSPACLIQKAGIKHKSRVLVTSDSIVVVDWDSETRWTWNSLQKIEMLEDGFTIYPKQGASFKFIADSTNRPELEVMAIVQVECVNKGSIKDIPILPENVTSELIRDIKTEFMKKFDSKIRVNIENLEALTLYTEISNDDHIALSDVIKLLKTLD</sequence>
<evidence type="ECO:0000313" key="3">
    <source>
        <dbReference type="Proteomes" id="UP000049495"/>
    </source>
</evidence>
<name>A0A822MWJ6_9VIBR</name>
<reference evidence="3" key="1">
    <citation type="submission" date="2014-06" db="EMBL/GenBank/DDBJ databases">
        <authorList>
            <person name="Le Roux Frederique"/>
        </authorList>
    </citation>
    <scope>NUCLEOTIDE SEQUENCE [LARGE SCALE GENOMIC DNA]</scope>
    <source>
        <strain evidence="3">J5-5</strain>
    </source>
</reference>
<evidence type="ECO:0000256" key="1">
    <source>
        <dbReference type="SAM" id="Phobius"/>
    </source>
</evidence>
<proteinExistence type="predicted"/>
<keyword evidence="1" id="KW-0472">Membrane</keyword>
<feature type="transmembrane region" description="Helical" evidence="1">
    <location>
        <begin position="6"/>
        <end position="26"/>
    </location>
</feature>
<accession>A0A822MWJ6</accession>
<dbReference type="EMBL" id="CCJV01000051">
    <property type="protein sequence ID" value="CDT08683.1"/>
    <property type="molecule type" value="Genomic_DNA"/>
</dbReference>
<keyword evidence="1" id="KW-0812">Transmembrane</keyword>
<evidence type="ECO:0000313" key="2">
    <source>
        <dbReference type="EMBL" id="CDT08683.1"/>
    </source>
</evidence>